<protein>
    <recommendedName>
        <fullName evidence="4">Helix-turn-helix domain-containing protein</fullName>
    </recommendedName>
</protein>
<dbReference type="EMBL" id="WAAR01000039">
    <property type="protein sequence ID" value="KAB1116606.1"/>
    <property type="molecule type" value="Genomic_DNA"/>
</dbReference>
<name>A0ABQ6UID9_9ACTN</name>
<organism evidence="2 3">
    <name type="scientific">Micromonospora aurantiaca</name>
    <name type="common">nom. illeg.</name>
    <dbReference type="NCBI Taxonomy" id="47850"/>
    <lineage>
        <taxon>Bacteria</taxon>
        <taxon>Bacillati</taxon>
        <taxon>Actinomycetota</taxon>
        <taxon>Actinomycetes</taxon>
        <taxon>Micromonosporales</taxon>
        <taxon>Micromonosporaceae</taxon>
        <taxon>Micromonospora</taxon>
    </lineage>
</organism>
<feature type="region of interest" description="Disordered" evidence="1">
    <location>
        <begin position="61"/>
        <end position="80"/>
    </location>
</feature>
<feature type="region of interest" description="Disordered" evidence="1">
    <location>
        <begin position="143"/>
        <end position="174"/>
    </location>
</feature>
<evidence type="ECO:0008006" key="4">
    <source>
        <dbReference type="Google" id="ProtNLM"/>
    </source>
</evidence>
<feature type="compositionally biased region" description="Basic and acidic residues" evidence="1">
    <location>
        <begin position="159"/>
        <end position="174"/>
    </location>
</feature>
<reference evidence="2 3" key="1">
    <citation type="submission" date="2019-09" db="EMBL/GenBank/DDBJ databases">
        <title>High taxonomic diversity of Micromonospora strains isolated from Medicago sativa nodules in different geographical locations.</title>
        <authorList>
            <person name="Martinez-Hidalgo P."/>
            <person name="Flores-Felix J.D."/>
            <person name="Velazquez E."/>
            <person name="Brau L."/>
            <person name="Trujillo M.E."/>
            <person name="Martinez-Molina E."/>
        </authorList>
    </citation>
    <scope>NUCLEOTIDE SEQUENCE [LARGE SCALE GENOMIC DNA]</scope>
    <source>
        <strain evidence="2 3">ALFB5</strain>
    </source>
</reference>
<evidence type="ECO:0000256" key="1">
    <source>
        <dbReference type="SAM" id="MobiDB-lite"/>
    </source>
</evidence>
<comment type="caution">
    <text evidence="2">The sequence shown here is derived from an EMBL/GenBank/DDBJ whole genome shotgun (WGS) entry which is preliminary data.</text>
</comment>
<gene>
    <name evidence="2" type="ORF">F6X54_11275</name>
</gene>
<dbReference type="RefSeq" id="WP_143025372.1">
    <property type="nucleotide sequence ID" value="NZ_CBDRJA010000010.1"/>
</dbReference>
<dbReference type="Proteomes" id="UP000471364">
    <property type="component" value="Unassembled WGS sequence"/>
</dbReference>
<sequence length="233" mass="26134">MSTRSPHGRDVVNRVEAAAMLGISVSHLDRLYRERDSNGFPERAADGRTWHRQDIAKYELPREQATRSARDSVDRSGDPDELVDTATAARILGYRDRSALAGNNPVWLRLQQQVDDESSTPSGRKRRRWKRRTVWEIAENRIGKGGATRTGRPAGTPHGHPDRSGKPDELVGKAEAARVLGYSTANALPSRVLERADEQTAGPKGRYRRKWRRETLWAILDEQGTPPTPDLLS</sequence>
<evidence type="ECO:0000313" key="2">
    <source>
        <dbReference type="EMBL" id="KAB1116606.1"/>
    </source>
</evidence>
<accession>A0ABQ6UID9</accession>
<keyword evidence="3" id="KW-1185">Reference proteome</keyword>
<proteinExistence type="predicted"/>
<evidence type="ECO:0000313" key="3">
    <source>
        <dbReference type="Proteomes" id="UP000471364"/>
    </source>
</evidence>
<feature type="compositionally biased region" description="Basic and acidic residues" evidence="1">
    <location>
        <begin position="61"/>
        <end position="78"/>
    </location>
</feature>